<evidence type="ECO:0000259" key="1">
    <source>
        <dbReference type="Pfam" id="PF07859"/>
    </source>
</evidence>
<dbReference type="EMBL" id="CM031824">
    <property type="protein sequence ID" value="KAG6625040.1"/>
    <property type="molecule type" value="Genomic_DNA"/>
</dbReference>
<proteinExistence type="predicted"/>
<dbReference type="AlphaFoldDB" id="A0A8T1N769"/>
<name>A0A8T1N769_CARIL</name>
<dbReference type="InterPro" id="IPR050466">
    <property type="entry name" value="Carboxylest/Gibb_receptor"/>
</dbReference>
<dbReference type="EMBL" id="CM031824">
    <property type="protein sequence ID" value="KAG6625039.1"/>
    <property type="molecule type" value="Genomic_DNA"/>
</dbReference>
<sequence>MVGNDVITSYILKNIGRHWWPTQGLLCLTFFTPPDAINGQDSCDFRTRIFISYLNNSSSPFILVQLFARAQLTDMCSSNSSPSVSPALPWKTRLSIRLLSAATDLVRRPNGTINRRLMSLLDFTTPATPKPINGVKSSDIIVDPIRNLWFRLFIPTATTSTSLPVLIFYHGGGFAFLSPSSKAYDAVCRRFASELPAVVISVHYRLSPEHRFPCQYDDGLDVLKFLDGSHDESVLPDMADTSKCFLAGDSAGANLAHHVAVRAFGERFRKVKIVGLVSIQPFFGGEERTESEIRLLRAPIVSLDRTDWMWKAFLPEGANRDHEAANVIGPNAVDISGLDYPDTLVVVGGFDPLQDWQKRYYDWLKKSGKEARLLEYPNSIHAFYVFPELPEASQLLEQIKDFVTSSALKSKLR</sequence>
<evidence type="ECO:0000313" key="2">
    <source>
        <dbReference type="EMBL" id="KAG6625040.1"/>
    </source>
</evidence>
<protein>
    <recommendedName>
        <fullName evidence="1">Alpha/beta hydrolase fold-3 domain-containing protein</fullName>
    </recommendedName>
</protein>
<dbReference type="PANTHER" id="PTHR23024">
    <property type="entry name" value="ARYLACETAMIDE DEACETYLASE"/>
    <property type="match status" value="1"/>
</dbReference>
<dbReference type="PANTHER" id="PTHR23024:SF609">
    <property type="entry name" value="CARBOXYLESTERASE 18-RELATED"/>
    <property type="match status" value="1"/>
</dbReference>
<organism evidence="2 3">
    <name type="scientific">Carya illinoinensis</name>
    <name type="common">Pecan</name>
    <dbReference type="NCBI Taxonomy" id="32201"/>
    <lineage>
        <taxon>Eukaryota</taxon>
        <taxon>Viridiplantae</taxon>
        <taxon>Streptophyta</taxon>
        <taxon>Embryophyta</taxon>
        <taxon>Tracheophyta</taxon>
        <taxon>Spermatophyta</taxon>
        <taxon>Magnoliopsida</taxon>
        <taxon>eudicotyledons</taxon>
        <taxon>Gunneridae</taxon>
        <taxon>Pentapetalae</taxon>
        <taxon>rosids</taxon>
        <taxon>fabids</taxon>
        <taxon>Fagales</taxon>
        <taxon>Juglandaceae</taxon>
        <taxon>Carya</taxon>
    </lineage>
</organism>
<dbReference type="GO" id="GO:0009860">
    <property type="term" value="P:pollen tube growth"/>
    <property type="evidence" value="ECO:0007669"/>
    <property type="project" value="TreeGrafter"/>
</dbReference>
<reference evidence="2" key="1">
    <citation type="submission" date="2020-12" db="EMBL/GenBank/DDBJ databases">
        <title>WGS assembly of Carya illinoinensis cv. Pawnee.</title>
        <authorList>
            <person name="Platts A."/>
            <person name="Shu S."/>
            <person name="Wright S."/>
            <person name="Barry K."/>
            <person name="Edger P."/>
            <person name="Pires J.C."/>
            <person name="Schmutz J."/>
        </authorList>
    </citation>
    <scope>NUCLEOTIDE SEQUENCE</scope>
    <source>
        <tissue evidence="2">Leaf</tissue>
    </source>
</reference>
<dbReference type="InterPro" id="IPR013094">
    <property type="entry name" value="AB_hydrolase_3"/>
</dbReference>
<gene>
    <name evidence="2" type="ORF">CIPAW_16G067700</name>
</gene>
<dbReference type="Proteomes" id="UP000811609">
    <property type="component" value="Chromosome 16"/>
</dbReference>
<comment type="caution">
    <text evidence="2">The sequence shown here is derived from an EMBL/GenBank/DDBJ whole genome shotgun (WGS) entry which is preliminary data.</text>
</comment>
<evidence type="ECO:0000313" key="3">
    <source>
        <dbReference type="Proteomes" id="UP000811609"/>
    </source>
</evidence>
<accession>A0A8T1N769</accession>
<keyword evidence="3" id="KW-1185">Reference proteome</keyword>
<dbReference type="Pfam" id="PF07859">
    <property type="entry name" value="Abhydrolase_3"/>
    <property type="match status" value="1"/>
</dbReference>
<dbReference type="GO" id="GO:0052689">
    <property type="term" value="F:carboxylic ester hydrolase activity"/>
    <property type="evidence" value="ECO:0007669"/>
    <property type="project" value="TreeGrafter"/>
</dbReference>
<feature type="domain" description="Alpha/beta hydrolase fold-3" evidence="1">
    <location>
        <begin position="166"/>
        <end position="384"/>
    </location>
</feature>